<keyword evidence="4" id="KW-1185">Reference proteome</keyword>
<reference evidence="3 4" key="1">
    <citation type="submission" date="2018-10" db="EMBL/GenBank/DDBJ databases">
        <title>Genomic Encyclopedia of Archaeal and Bacterial Type Strains, Phase II (KMG-II): from individual species to whole genera.</title>
        <authorList>
            <person name="Goeker M."/>
        </authorList>
    </citation>
    <scope>NUCLEOTIDE SEQUENCE [LARGE SCALE GENOMIC DNA]</scope>
    <source>
        <strain evidence="3 4">DSM 14954</strain>
    </source>
</reference>
<dbReference type="AlphaFoldDB" id="A0A660LCJ6"/>
<accession>A0A660LCJ6</accession>
<evidence type="ECO:0000313" key="4">
    <source>
        <dbReference type="Proteomes" id="UP000278962"/>
    </source>
</evidence>
<feature type="domain" description="Copper-binding protein MbnP-like" evidence="2">
    <location>
        <begin position="27"/>
        <end position="258"/>
    </location>
</feature>
<proteinExistence type="predicted"/>
<protein>
    <submittedName>
        <fullName evidence="3">Methanobactin biosynthesis cassette protein MbnP</fullName>
    </submittedName>
</protein>
<dbReference type="NCBIfam" id="TIGR04052">
    <property type="entry name" value="MbnP_like_WxW"/>
    <property type="match status" value="1"/>
</dbReference>
<dbReference type="Proteomes" id="UP000278962">
    <property type="component" value="Unassembled WGS sequence"/>
</dbReference>
<sequence>MKHLGRSSALALGIALVAAAPAAAKDQKVDIRFTAVAGDQPVACGTPIEGLGTTAQPAQLQDLRFFVSEVKLITRAGKAVPVKLGANSTYRVTRGGIGVTLIDLENGTGSCAVDGTPGMNAVVRGTAPAGRYVGARWTVGVPFALNHTDAPATPAPLNSAAMAWSWQGGRKFTKIELTDPGGAAGTWKAKTFFVHLGSAGCTGNPATGQTVSCTAPNRPAIRLKKFNPAKQQVAVDVKAMVAGSDVTVNGGNAPGCMSAPTDPECAGVFAAFGLKGTQTVFKAIGR</sequence>
<keyword evidence="1" id="KW-0732">Signal</keyword>
<dbReference type="InterPro" id="IPR046863">
    <property type="entry name" value="MbnP-like_dom"/>
</dbReference>
<feature type="signal peptide" evidence="1">
    <location>
        <begin position="1"/>
        <end position="24"/>
    </location>
</feature>
<dbReference type="Pfam" id="PF20243">
    <property type="entry name" value="MbnP"/>
    <property type="match status" value="1"/>
</dbReference>
<evidence type="ECO:0000313" key="3">
    <source>
        <dbReference type="EMBL" id="RKQ90401.1"/>
    </source>
</evidence>
<name>A0A660LCJ6_9ACTN</name>
<evidence type="ECO:0000259" key="2">
    <source>
        <dbReference type="Pfam" id="PF20243"/>
    </source>
</evidence>
<dbReference type="EMBL" id="RBIL01000001">
    <property type="protein sequence ID" value="RKQ90401.1"/>
    <property type="molecule type" value="Genomic_DNA"/>
</dbReference>
<gene>
    <name evidence="3" type="ORF">C8N24_0203</name>
</gene>
<dbReference type="InterPro" id="IPR023977">
    <property type="entry name" value="MbnP-like"/>
</dbReference>
<feature type="chain" id="PRO_5025058168" evidence="1">
    <location>
        <begin position="25"/>
        <end position="286"/>
    </location>
</feature>
<dbReference type="RefSeq" id="WP_170178759.1">
    <property type="nucleotide sequence ID" value="NZ_RBIL01000001.1"/>
</dbReference>
<comment type="caution">
    <text evidence="3">The sequence shown here is derived from an EMBL/GenBank/DDBJ whole genome shotgun (WGS) entry which is preliminary data.</text>
</comment>
<evidence type="ECO:0000256" key="1">
    <source>
        <dbReference type="SAM" id="SignalP"/>
    </source>
</evidence>
<organism evidence="3 4">
    <name type="scientific">Solirubrobacter pauli</name>
    <dbReference type="NCBI Taxonomy" id="166793"/>
    <lineage>
        <taxon>Bacteria</taxon>
        <taxon>Bacillati</taxon>
        <taxon>Actinomycetota</taxon>
        <taxon>Thermoleophilia</taxon>
        <taxon>Solirubrobacterales</taxon>
        <taxon>Solirubrobacteraceae</taxon>
        <taxon>Solirubrobacter</taxon>
    </lineage>
</organism>